<dbReference type="InterPro" id="IPR005399">
    <property type="entry name" value="K_chnl_volt-dep_bsu_KCNAB-rel"/>
</dbReference>
<feature type="domain" description="NADP-dependent oxidoreductase" evidence="3">
    <location>
        <begin position="23"/>
        <end position="332"/>
    </location>
</feature>
<keyword evidence="2" id="KW-0560">Oxidoreductase</keyword>
<dbReference type="GO" id="GO:0034220">
    <property type="term" value="P:monoatomic ion transmembrane transport"/>
    <property type="evidence" value="ECO:0007669"/>
    <property type="project" value="UniProtKB-KW"/>
</dbReference>
<accession>A0A8T1VG05</accession>
<comment type="caution">
    <text evidence="4">The sequence shown here is derived from an EMBL/GenBank/DDBJ whole genome shotgun (WGS) entry which is preliminary data.</text>
</comment>
<dbReference type="Proteomes" id="UP000694044">
    <property type="component" value="Unassembled WGS sequence"/>
</dbReference>
<keyword evidence="4" id="KW-0406">Ion transport</keyword>
<dbReference type="InterPro" id="IPR023210">
    <property type="entry name" value="NADP_OxRdtase_dom"/>
</dbReference>
<protein>
    <submittedName>
        <fullName evidence="4">Voltage-gated potassium channel subunit beta-2</fullName>
    </submittedName>
</protein>
<dbReference type="OrthoDB" id="2310150at2759"/>
<evidence type="ECO:0000256" key="1">
    <source>
        <dbReference type="ARBA" id="ARBA00022857"/>
    </source>
</evidence>
<sequence length="353" mass="39423">MAAATPTKMTYRFLGNSGLLVSKLALGMWMFLDEKKTADAWYEMMQIAFKSGVNFYDNAEAYGGNGQSEEVMGEAIQKGIADGVWTREDLVVTTKIFVGTNAFQETNPNGQGLSRKHLIEGTKASLRRMQLDYVDVIFCHRPELYTPIEETVRAMNFIIEQGWAFYWGTSEWNVSDIVEACEIADRLGLIRPIVEQPQYSLMERSKVEVELVPLYKKYKLGLTTWAPLANGILTGKYSGGVKEGTRFSADFFKNIFGGTFDEGVAKADKLKVIADDLGCSLAQLSTAWCVSNEKVSTVLVGASRPSQLEENLKAIEFVEKLTPEVKARMDEIAPFTPQLPKLDTMATIRGRWL</sequence>
<keyword evidence="1" id="KW-0521">NADP</keyword>
<name>A0A8T1VG05_9STRA</name>
<proteinExistence type="predicted"/>
<dbReference type="AlphaFoldDB" id="A0A8T1VG05"/>
<dbReference type="Pfam" id="PF00248">
    <property type="entry name" value="Aldo_ket_red"/>
    <property type="match status" value="1"/>
</dbReference>
<evidence type="ECO:0000259" key="3">
    <source>
        <dbReference type="Pfam" id="PF00248"/>
    </source>
</evidence>
<reference evidence="4" key="1">
    <citation type="submission" date="2021-02" db="EMBL/GenBank/DDBJ databases">
        <authorList>
            <person name="Palmer J.M."/>
        </authorList>
    </citation>
    <scope>NUCLEOTIDE SEQUENCE</scope>
    <source>
        <strain evidence="4">SCRP734</strain>
    </source>
</reference>
<organism evidence="4 5">
    <name type="scientific">Phytophthora pseudosyringae</name>
    <dbReference type="NCBI Taxonomy" id="221518"/>
    <lineage>
        <taxon>Eukaryota</taxon>
        <taxon>Sar</taxon>
        <taxon>Stramenopiles</taxon>
        <taxon>Oomycota</taxon>
        <taxon>Peronosporomycetes</taxon>
        <taxon>Peronosporales</taxon>
        <taxon>Peronosporaceae</taxon>
        <taxon>Phytophthora</taxon>
    </lineage>
</organism>
<evidence type="ECO:0000313" key="5">
    <source>
        <dbReference type="Proteomes" id="UP000694044"/>
    </source>
</evidence>
<evidence type="ECO:0000313" key="4">
    <source>
        <dbReference type="EMBL" id="KAG7379089.1"/>
    </source>
</evidence>
<evidence type="ECO:0000256" key="2">
    <source>
        <dbReference type="ARBA" id="ARBA00023002"/>
    </source>
</evidence>
<keyword evidence="4" id="KW-0407">Ion channel</keyword>
<dbReference type="PANTHER" id="PTHR43150">
    <property type="entry name" value="HYPERKINETIC, ISOFORM M"/>
    <property type="match status" value="1"/>
</dbReference>
<dbReference type="EMBL" id="JAGDFM010000374">
    <property type="protein sequence ID" value="KAG7379089.1"/>
    <property type="molecule type" value="Genomic_DNA"/>
</dbReference>
<dbReference type="PANTHER" id="PTHR43150:SF2">
    <property type="entry name" value="HYPERKINETIC, ISOFORM M"/>
    <property type="match status" value="1"/>
</dbReference>
<dbReference type="GO" id="GO:0016491">
    <property type="term" value="F:oxidoreductase activity"/>
    <property type="evidence" value="ECO:0007669"/>
    <property type="project" value="UniProtKB-KW"/>
</dbReference>
<keyword evidence="4" id="KW-0813">Transport</keyword>
<gene>
    <name evidence="4" type="primary">KCNAB2_14</name>
    <name evidence="4" type="ORF">PHYPSEUDO_009097</name>
</gene>
<keyword evidence="5" id="KW-1185">Reference proteome</keyword>